<dbReference type="AlphaFoldDB" id="A0A1E3KZ34"/>
<sequence>MGMYTGIRCKVKLKSEFVNSIQKLIDTENWSSLGHDLFEEYSLYPSASSIPFGSLAYMDMWKREVEMKEWKNRIEDGVWIFQCSLKDYDHTISHFFKNILTVIVEETYCIEVLYEEYHVSTFYKIVDKQLLKLEDPETEFNPYLRW</sequence>
<dbReference type="RefSeq" id="WP_069329796.1">
    <property type="nucleotide sequence ID" value="NZ_MDER01000093.1"/>
</dbReference>
<dbReference type="Proteomes" id="UP000094578">
    <property type="component" value="Unassembled WGS sequence"/>
</dbReference>
<organism evidence="1 2">
    <name type="scientific">Paenibacillus nuruki</name>
    <dbReference type="NCBI Taxonomy" id="1886670"/>
    <lineage>
        <taxon>Bacteria</taxon>
        <taxon>Bacillati</taxon>
        <taxon>Bacillota</taxon>
        <taxon>Bacilli</taxon>
        <taxon>Bacillales</taxon>
        <taxon>Paenibacillaceae</taxon>
        <taxon>Paenibacillus</taxon>
    </lineage>
</organism>
<reference evidence="1 2" key="1">
    <citation type="submission" date="2016-08" db="EMBL/GenBank/DDBJ databases">
        <title>Genome sequencing of Paenibacillus sp. TI45-13ar, isolated from Korean traditional nuruk.</title>
        <authorList>
            <person name="Kim S.-J."/>
        </authorList>
    </citation>
    <scope>NUCLEOTIDE SEQUENCE [LARGE SCALE GENOMIC DNA]</scope>
    <source>
        <strain evidence="1 2">TI45-13ar</strain>
    </source>
</reference>
<evidence type="ECO:0000313" key="1">
    <source>
        <dbReference type="EMBL" id="ODP26165.1"/>
    </source>
</evidence>
<accession>A0A1E3KZ34</accession>
<proteinExistence type="predicted"/>
<name>A0A1E3KZ34_9BACL</name>
<gene>
    <name evidence="1" type="ORF">PTI45_04487</name>
</gene>
<evidence type="ECO:0000313" key="2">
    <source>
        <dbReference type="Proteomes" id="UP000094578"/>
    </source>
</evidence>
<protein>
    <submittedName>
        <fullName evidence="1">Uncharacterized protein</fullName>
    </submittedName>
</protein>
<comment type="caution">
    <text evidence="1">The sequence shown here is derived from an EMBL/GenBank/DDBJ whole genome shotgun (WGS) entry which is preliminary data.</text>
</comment>
<keyword evidence="2" id="KW-1185">Reference proteome</keyword>
<dbReference type="EMBL" id="MDER01000093">
    <property type="protein sequence ID" value="ODP26165.1"/>
    <property type="molecule type" value="Genomic_DNA"/>
</dbReference>